<evidence type="ECO:0008006" key="3">
    <source>
        <dbReference type="Google" id="ProtNLM"/>
    </source>
</evidence>
<dbReference type="AlphaFoldDB" id="A0AAD1VT91"/>
<keyword evidence="2" id="KW-1185">Reference proteome</keyword>
<dbReference type="EMBL" id="OW240913">
    <property type="protein sequence ID" value="CAH2246411.1"/>
    <property type="molecule type" value="Genomic_DNA"/>
</dbReference>
<dbReference type="PANTHER" id="PTHR21301">
    <property type="entry name" value="REVERSE TRANSCRIPTASE"/>
    <property type="match status" value="1"/>
</dbReference>
<dbReference type="Proteomes" id="UP001295444">
    <property type="component" value="Chromosome 02"/>
</dbReference>
<evidence type="ECO:0000313" key="2">
    <source>
        <dbReference type="Proteomes" id="UP001295444"/>
    </source>
</evidence>
<proteinExistence type="predicted"/>
<organism evidence="1 2">
    <name type="scientific">Pelobates cultripes</name>
    <name type="common">Western spadefoot toad</name>
    <dbReference type="NCBI Taxonomy" id="61616"/>
    <lineage>
        <taxon>Eukaryota</taxon>
        <taxon>Metazoa</taxon>
        <taxon>Chordata</taxon>
        <taxon>Craniata</taxon>
        <taxon>Vertebrata</taxon>
        <taxon>Euteleostomi</taxon>
        <taxon>Amphibia</taxon>
        <taxon>Batrachia</taxon>
        <taxon>Anura</taxon>
        <taxon>Pelobatoidea</taxon>
        <taxon>Pelobatidae</taxon>
        <taxon>Pelobates</taxon>
    </lineage>
</organism>
<name>A0AAD1VT91_PELCU</name>
<sequence>MDRDYYIKEIRTQLNDTSSYQPMDGNPIQRLQTELQTLNRAAMDKGIITEGEYKYMFKKYPTTPVFYTLPKIHKNLQTPPGRPIVSGTDSILQPPAVMLDKFLIKCIPKQKSYIKDTNDLKKLINNLNIEHSTEVWLVTLDVQSLYTAIDHRGITSS</sequence>
<accession>A0AAD1VT91</accession>
<reference evidence="1" key="1">
    <citation type="submission" date="2022-03" db="EMBL/GenBank/DDBJ databases">
        <authorList>
            <person name="Alioto T."/>
            <person name="Alioto T."/>
            <person name="Gomez Garrido J."/>
        </authorList>
    </citation>
    <scope>NUCLEOTIDE SEQUENCE</scope>
</reference>
<protein>
    <recommendedName>
        <fullName evidence="3">Reverse transcriptase domain-containing protein</fullName>
    </recommendedName>
</protein>
<dbReference type="PANTHER" id="PTHR21301:SF12">
    <property type="match status" value="1"/>
</dbReference>
<gene>
    <name evidence="1" type="ORF">PECUL_23A009129</name>
</gene>
<evidence type="ECO:0000313" key="1">
    <source>
        <dbReference type="EMBL" id="CAH2246411.1"/>
    </source>
</evidence>